<dbReference type="UniPathway" id="UPA00034">
    <property type="reaction ID" value="UER00017"/>
</dbReference>
<evidence type="ECO:0000256" key="1">
    <source>
        <dbReference type="ARBA" id="ARBA00003294"/>
    </source>
</evidence>
<dbReference type="RefSeq" id="WP_091914356.1">
    <property type="nucleotide sequence ID" value="NZ_FOIQ01000001.1"/>
</dbReference>
<comment type="similarity">
    <text evidence="3 12 13">Belongs to the DapA family.</text>
</comment>
<keyword evidence="7 12" id="KW-0220">Diaminopimelate biosynthesis</keyword>
<dbReference type="SUPFAM" id="SSF51569">
    <property type="entry name" value="Aldolase"/>
    <property type="match status" value="1"/>
</dbReference>
<comment type="pathway">
    <text evidence="2 12">Amino-acid biosynthesis; L-lysine biosynthesis via DAP pathway; (S)-tetrahydrodipicolinate from L-aspartate: step 3/4.</text>
</comment>
<keyword evidence="8 12" id="KW-0457">Lysine biosynthesis</keyword>
<dbReference type="GO" id="GO:0009089">
    <property type="term" value="P:lysine biosynthetic process via diaminopimelate"/>
    <property type="evidence" value="ECO:0007669"/>
    <property type="project" value="UniProtKB-UniRule"/>
</dbReference>
<evidence type="ECO:0000256" key="11">
    <source>
        <dbReference type="ARBA" id="ARBA00047836"/>
    </source>
</evidence>
<evidence type="ECO:0000256" key="9">
    <source>
        <dbReference type="ARBA" id="ARBA00023239"/>
    </source>
</evidence>
<evidence type="ECO:0000256" key="8">
    <source>
        <dbReference type="ARBA" id="ARBA00023154"/>
    </source>
</evidence>
<dbReference type="GO" id="GO:0019877">
    <property type="term" value="P:diaminopimelate biosynthetic process"/>
    <property type="evidence" value="ECO:0007669"/>
    <property type="project" value="UniProtKB-UniRule"/>
</dbReference>
<evidence type="ECO:0000256" key="14">
    <source>
        <dbReference type="PIRSR" id="PIRSR001365-1"/>
    </source>
</evidence>
<protein>
    <recommendedName>
        <fullName evidence="4 12">4-hydroxy-tetrahydrodipicolinate synthase</fullName>
        <shortName evidence="12">HTPA synthase</shortName>
        <ecNumber evidence="4 12">4.3.3.7</ecNumber>
    </recommendedName>
</protein>
<dbReference type="GO" id="GO:0008840">
    <property type="term" value="F:4-hydroxy-tetrahydrodipicolinate synthase activity"/>
    <property type="evidence" value="ECO:0007669"/>
    <property type="project" value="UniProtKB-UniRule"/>
</dbReference>
<dbReference type="SMART" id="SM01130">
    <property type="entry name" value="DHDPS"/>
    <property type="match status" value="1"/>
</dbReference>
<feature type="binding site" evidence="12 15">
    <location>
        <position position="206"/>
    </location>
    <ligand>
        <name>pyruvate</name>
        <dbReference type="ChEBI" id="CHEBI:15361"/>
    </ligand>
</feature>
<evidence type="ECO:0000256" key="15">
    <source>
        <dbReference type="PIRSR" id="PIRSR001365-2"/>
    </source>
</evidence>
<dbReference type="AlphaFoldDB" id="A0A1I0M7I4"/>
<dbReference type="InterPro" id="IPR020625">
    <property type="entry name" value="Schiff_base-form_aldolases_AS"/>
</dbReference>
<dbReference type="PANTHER" id="PTHR12128:SF66">
    <property type="entry name" value="4-HYDROXY-2-OXOGLUTARATE ALDOLASE, MITOCHONDRIAL"/>
    <property type="match status" value="1"/>
</dbReference>
<evidence type="ECO:0000256" key="5">
    <source>
        <dbReference type="ARBA" id="ARBA00022490"/>
    </source>
</evidence>
<dbReference type="InterPro" id="IPR005263">
    <property type="entry name" value="DapA"/>
</dbReference>
<evidence type="ECO:0000256" key="10">
    <source>
        <dbReference type="ARBA" id="ARBA00023270"/>
    </source>
</evidence>
<dbReference type="PROSITE" id="PS00666">
    <property type="entry name" value="DHDPS_2"/>
    <property type="match status" value="1"/>
</dbReference>
<comment type="caution">
    <text evidence="12">Was originally thought to be a dihydrodipicolinate synthase (DHDPS), catalyzing the condensation of (S)-aspartate-beta-semialdehyde [(S)-ASA] and pyruvate to dihydrodipicolinate (DHDP). However, it was shown in E.coli that the product of the enzymatic reaction is not dihydrodipicolinate but in fact (4S)-4-hydroxy-2,3,4,5-tetrahydro-(2S)-dipicolinic acid (HTPA), and that the consecutive dehydration reaction leading to DHDP is not spontaneous but catalyzed by DapB.</text>
</comment>
<dbReference type="PRINTS" id="PR00146">
    <property type="entry name" value="DHPICSNTHASE"/>
</dbReference>
<dbReference type="InterPro" id="IPR002220">
    <property type="entry name" value="DapA-like"/>
</dbReference>
<keyword evidence="6 12" id="KW-0028">Amino-acid biosynthesis</keyword>
<evidence type="ECO:0000256" key="6">
    <source>
        <dbReference type="ARBA" id="ARBA00022605"/>
    </source>
</evidence>
<evidence type="ECO:0000256" key="13">
    <source>
        <dbReference type="PIRNR" id="PIRNR001365"/>
    </source>
</evidence>
<dbReference type="NCBIfam" id="TIGR00674">
    <property type="entry name" value="dapA"/>
    <property type="match status" value="1"/>
</dbReference>
<keyword evidence="10 12" id="KW-0704">Schiff base</keyword>
<feature type="active site" description="Proton donor/acceptor" evidence="12 14">
    <location>
        <position position="136"/>
    </location>
</feature>
<dbReference type="EC" id="4.3.3.7" evidence="4 12"/>
<feature type="site" description="Part of a proton relay during catalysis" evidence="12">
    <location>
        <position position="110"/>
    </location>
</feature>
<accession>A0A1I0M7I4</accession>
<dbReference type="CDD" id="cd00950">
    <property type="entry name" value="DHDPS"/>
    <property type="match status" value="1"/>
</dbReference>
<gene>
    <name evidence="12" type="primary">dapA</name>
    <name evidence="16" type="ORF">SAMN04487850_0396</name>
</gene>
<dbReference type="InterPro" id="IPR013785">
    <property type="entry name" value="Aldolase_TIM"/>
</dbReference>
<evidence type="ECO:0000256" key="2">
    <source>
        <dbReference type="ARBA" id="ARBA00005120"/>
    </source>
</evidence>
<comment type="subunit">
    <text evidence="12">Homotetramer; dimer of dimers.</text>
</comment>
<evidence type="ECO:0000256" key="4">
    <source>
        <dbReference type="ARBA" id="ARBA00012086"/>
    </source>
</evidence>
<feature type="active site" description="Schiff-base intermediate with substrate" evidence="12 14">
    <location>
        <position position="164"/>
    </location>
</feature>
<dbReference type="HAMAP" id="MF_00418">
    <property type="entry name" value="DapA"/>
    <property type="match status" value="1"/>
</dbReference>
<name>A0A1I0M7I4_9BACT</name>
<feature type="binding site" evidence="12 15">
    <location>
        <position position="48"/>
    </location>
    <ligand>
        <name>pyruvate</name>
        <dbReference type="ChEBI" id="CHEBI:15361"/>
    </ligand>
</feature>
<comment type="catalytic activity">
    <reaction evidence="11 12">
        <text>L-aspartate 4-semialdehyde + pyruvate = (2S,4S)-4-hydroxy-2,3,4,5-tetrahydrodipicolinate + H2O + H(+)</text>
        <dbReference type="Rhea" id="RHEA:34171"/>
        <dbReference type="ChEBI" id="CHEBI:15361"/>
        <dbReference type="ChEBI" id="CHEBI:15377"/>
        <dbReference type="ChEBI" id="CHEBI:15378"/>
        <dbReference type="ChEBI" id="CHEBI:67139"/>
        <dbReference type="ChEBI" id="CHEBI:537519"/>
        <dbReference type="EC" id="4.3.3.7"/>
    </reaction>
</comment>
<dbReference type="EMBL" id="FOIQ01000001">
    <property type="protein sequence ID" value="SEV84229.1"/>
    <property type="molecule type" value="Genomic_DNA"/>
</dbReference>
<evidence type="ECO:0000256" key="7">
    <source>
        <dbReference type="ARBA" id="ARBA00022915"/>
    </source>
</evidence>
<dbReference type="Proteomes" id="UP000199373">
    <property type="component" value="Unassembled WGS sequence"/>
</dbReference>
<keyword evidence="5 12" id="KW-0963">Cytoplasm</keyword>
<dbReference type="PANTHER" id="PTHR12128">
    <property type="entry name" value="DIHYDRODIPICOLINATE SYNTHASE"/>
    <property type="match status" value="1"/>
</dbReference>
<dbReference type="GO" id="GO:0005829">
    <property type="term" value="C:cytosol"/>
    <property type="evidence" value="ECO:0007669"/>
    <property type="project" value="TreeGrafter"/>
</dbReference>
<evidence type="ECO:0000313" key="17">
    <source>
        <dbReference type="Proteomes" id="UP000199373"/>
    </source>
</evidence>
<sequence>MKKALFEGSSVAIVTPFKNGAIDYNKFKELIEFHVANGTAAITVAGTTGESSTLSDKEHIELIGKCVEFVNGRIKVIAGTGSNETDHAIFLSKAAVDVGADGLLVVTPYYNKTSQHGLIKHYLQVADSVCAPIILYSVPSRTGMSISVESLKILSEHPNINGLKDANSDFEKLLATFAACGDNLNIWSGNDTEIVPMMALGAKGVISVWANIAPLEVAELTNACMEGNYKKAAKMQIDAYELVRALFIETNPMPIKAAMNMMGYNIGEPRMPLCELIPQNEEYLKEILRKYNLLK</sequence>
<keyword evidence="17" id="KW-1185">Reference proteome</keyword>
<comment type="function">
    <text evidence="1 12">Catalyzes the condensation of (S)-aspartate-beta-semialdehyde [(S)-ASA] and pyruvate to 4-hydroxy-tetrahydrodipicolinate (HTPA).</text>
</comment>
<evidence type="ECO:0000256" key="12">
    <source>
        <dbReference type="HAMAP-Rule" id="MF_00418"/>
    </source>
</evidence>
<keyword evidence="9 12" id="KW-0456">Lyase</keyword>
<dbReference type="PIRSF" id="PIRSF001365">
    <property type="entry name" value="DHDPS"/>
    <property type="match status" value="1"/>
</dbReference>
<reference evidence="16 17" key="1">
    <citation type="submission" date="2016-10" db="EMBL/GenBank/DDBJ databases">
        <authorList>
            <person name="de Groot N.N."/>
        </authorList>
    </citation>
    <scope>NUCLEOTIDE SEQUENCE [LARGE SCALE GENOMIC DNA]</scope>
    <source>
        <strain evidence="16 17">TC2-24</strain>
    </source>
</reference>
<dbReference type="Pfam" id="PF00701">
    <property type="entry name" value="DHDPS"/>
    <property type="match status" value="1"/>
</dbReference>
<evidence type="ECO:0000256" key="3">
    <source>
        <dbReference type="ARBA" id="ARBA00007592"/>
    </source>
</evidence>
<proteinExistence type="inferred from homology"/>
<feature type="site" description="Part of a proton relay during catalysis" evidence="12">
    <location>
        <position position="47"/>
    </location>
</feature>
<comment type="subcellular location">
    <subcellularLocation>
        <location evidence="12">Cytoplasm</location>
    </subcellularLocation>
</comment>
<evidence type="ECO:0000313" key="16">
    <source>
        <dbReference type="EMBL" id="SEV84229.1"/>
    </source>
</evidence>
<organism evidence="16 17">
    <name type="scientific">Prevotella aff. ruminicola Tc2-24</name>
    <dbReference type="NCBI Taxonomy" id="81582"/>
    <lineage>
        <taxon>Bacteria</taxon>
        <taxon>Pseudomonadati</taxon>
        <taxon>Bacteroidota</taxon>
        <taxon>Bacteroidia</taxon>
        <taxon>Bacteroidales</taxon>
        <taxon>Prevotellaceae</taxon>
        <taxon>Prevotella</taxon>
    </lineage>
</organism>
<dbReference type="Gene3D" id="3.20.20.70">
    <property type="entry name" value="Aldolase class I"/>
    <property type="match status" value="1"/>
</dbReference>